<proteinExistence type="predicted"/>
<dbReference type="AlphaFoldDB" id="A0A0A9QA50"/>
<reference evidence="2" key="1">
    <citation type="submission" date="2014-09" db="EMBL/GenBank/DDBJ databases">
        <authorList>
            <person name="Magalhaes I.L.F."/>
            <person name="Oliveira U."/>
            <person name="Santos F.R."/>
            <person name="Vidigal T.H.D.A."/>
            <person name="Brescovit A.D."/>
            <person name="Santos A.J."/>
        </authorList>
    </citation>
    <scope>NUCLEOTIDE SEQUENCE</scope>
    <source>
        <tissue evidence="2">Shoot tissue taken approximately 20 cm above the soil surface</tissue>
    </source>
</reference>
<accession>A0A0A9QA50</accession>
<protein>
    <submittedName>
        <fullName evidence="2">Uncharacterized protein</fullName>
    </submittedName>
</protein>
<reference evidence="2" key="2">
    <citation type="journal article" date="2015" name="Data Brief">
        <title>Shoot transcriptome of the giant reed, Arundo donax.</title>
        <authorList>
            <person name="Barrero R.A."/>
            <person name="Guerrero F.D."/>
            <person name="Moolhuijzen P."/>
            <person name="Goolsby J.A."/>
            <person name="Tidwell J."/>
            <person name="Bellgard S.E."/>
            <person name="Bellgard M.I."/>
        </authorList>
    </citation>
    <scope>NUCLEOTIDE SEQUENCE</scope>
    <source>
        <tissue evidence="2">Shoot tissue taken approximately 20 cm above the soil surface</tissue>
    </source>
</reference>
<dbReference type="EMBL" id="GBRH01283131">
    <property type="protein sequence ID" value="JAD14764.1"/>
    <property type="molecule type" value="Transcribed_RNA"/>
</dbReference>
<sequence length="122" mass="13725">MLRGPGQGGGDRPAAGQAVPDVRDAVGLRRAAPVPPPLRLRRLRARLVRHCWRPLRRRRICLPHVPRRGHRHSASVLLVAPLGNQGKNARLPKVLKWPMEMKSERWKIVGCITSFSLLSFVN</sequence>
<name>A0A0A9QA50_ARUDO</name>
<evidence type="ECO:0000256" key="1">
    <source>
        <dbReference type="SAM" id="MobiDB-lite"/>
    </source>
</evidence>
<feature type="region of interest" description="Disordered" evidence="1">
    <location>
        <begin position="1"/>
        <end position="22"/>
    </location>
</feature>
<organism evidence="2">
    <name type="scientific">Arundo donax</name>
    <name type="common">Giant reed</name>
    <name type="synonym">Donax arundinaceus</name>
    <dbReference type="NCBI Taxonomy" id="35708"/>
    <lineage>
        <taxon>Eukaryota</taxon>
        <taxon>Viridiplantae</taxon>
        <taxon>Streptophyta</taxon>
        <taxon>Embryophyta</taxon>
        <taxon>Tracheophyta</taxon>
        <taxon>Spermatophyta</taxon>
        <taxon>Magnoliopsida</taxon>
        <taxon>Liliopsida</taxon>
        <taxon>Poales</taxon>
        <taxon>Poaceae</taxon>
        <taxon>PACMAD clade</taxon>
        <taxon>Arundinoideae</taxon>
        <taxon>Arundineae</taxon>
        <taxon>Arundo</taxon>
    </lineage>
</organism>
<feature type="compositionally biased region" description="Gly residues" evidence="1">
    <location>
        <begin position="1"/>
        <end position="11"/>
    </location>
</feature>
<evidence type="ECO:0000313" key="2">
    <source>
        <dbReference type="EMBL" id="JAD14764.1"/>
    </source>
</evidence>